<feature type="domain" description="Rhodanese" evidence="3">
    <location>
        <begin position="15"/>
        <end position="134"/>
    </location>
</feature>
<protein>
    <submittedName>
        <fullName evidence="4">Sulfurtransferase</fullName>
        <ecNumber evidence="4">2.8.1.-</ecNumber>
    </submittedName>
</protein>
<dbReference type="RefSeq" id="WP_342853467.1">
    <property type="nucleotide sequence ID" value="NZ_JBBMRA010000001.1"/>
</dbReference>
<dbReference type="InterPro" id="IPR001307">
    <property type="entry name" value="Thiosulphate_STrfase_CS"/>
</dbReference>
<evidence type="ECO:0000256" key="2">
    <source>
        <dbReference type="ARBA" id="ARBA00022737"/>
    </source>
</evidence>
<dbReference type="PROSITE" id="PS50206">
    <property type="entry name" value="RHODANESE_3"/>
    <property type="match status" value="2"/>
</dbReference>
<feature type="domain" description="Rhodanese" evidence="3">
    <location>
        <begin position="164"/>
        <end position="276"/>
    </location>
</feature>
<dbReference type="EMBL" id="JBBMRA010000001">
    <property type="protein sequence ID" value="MEM5535022.1"/>
    <property type="molecule type" value="Genomic_DNA"/>
</dbReference>
<dbReference type="PROSITE" id="PS00380">
    <property type="entry name" value="RHODANESE_1"/>
    <property type="match status" value="1"/>
</dbReference>
<evidence type="ECO:0000256" key="1">
    <source>
        <dbReference type="ARBA" id="ARBA00022679"/>
    </source>
</evidence>
<accession>A0ABU9TMS6</accession>
<dbReference type="InterPro" id="IPR045078">
    <property type="entry name" value="TST/MPST-like"/>
</dbReference>
<dbReference type="Proteomes" id="UP001449225">
    <property type="component" value="Unassembled WGS sequence"/>
</dbReference>
<comment type="caution">
    <text evidence="4">The sequence shown here is derived from an EMBL/GenBank/DDBJ whole genome shotgun (WGS) entry which is preliminary data.</text>
</comment>
<dbReference type="SUPFAM" id="SSF52821">
    <property type="entry name" value="Rhodanese/Cell cycle control phosphatase"/>
    <property type="match status" value="2"/>
</dbReference>
<sequence>MYSTIISAHDLQESLSSDWVVFDCRFSLADTDAGQAAYDAGHIPGAVYLHLDHDLSSEITPESGRHPLPDMAQLATRFAEAGVSGQTQVVVYDDCGGAMAARAWWLLGCLGHKNVAVLDGGYPAWLGAGGEESQSVEPQVEGDFSGSCQSSCYLTVRQLQTELAQASICLVDARGGERFRGDVEPIDPVAGHIPGAVNRPLTDNLDQGVFKSPDCLRDEWLAVIGDVAPKQTVHMCGSGITACHNQLAMTIAGLKGSRIYAGSWSEWIRDPQRPVATG</sequence>
<gene>
    <name evidence="4" type="ORF">WNY58_01335</name>
</gene>
<dbReference type="EC" id="2.8.1.-" evidence="4"/>
<dbReference type="Pfam" id="PF00581">
    <property type="entry name" value="Rhodanese"/>
    <property type="match status" value="2"/>
</dbReference>
<dbReference type="CDD" id="cd01448">
    <property type="entry name" value="TST_Repeat_1"/>
    <property type="match status" value="1"/>
</dbReference>
<evidence type="ECO:0000313" key="4">
    <source>
        <dbReference type="EMBL" id="MEM5535022.1"/>
    </source>
</evidence>
<dbReference type="CDD" id="cd01449">
    <property type="entry name" value="TST_Repeat_2"/>
    <property type="match status" value="1"/>
</dbReference>
<dbReference type="InterPro" id="IPR036873">
    <property type="entry name" value="Rhodanese-like_dom_sf"/>
</dbReference>
<reference evidence="4 5" key="1">
    <citation type="submission" date="2024-03" db="EMBL/GenBank/DDBJ databases">
        <title>Community enrichment and isolation of bacterial strains for fucoidan degradation.</title>
        <authorList>
            <person name="Sichert A."/>
        </authorList>
    </citation>
    <scope>NUCLEOTIDE SEQUENCE [LARGE SCALE GENOMIC DNA]</scope>
    <source>
        <strain evidence="4 5">AS76</strain>
    </source>
</reference>
<keyword evidence="2" id="KW-0677">Repeat</keyword>
<name>A0ABU9TMS6_9GAMM</name>
<proteinExistence type="predicted"/>
<dbReference type="SMART" id="SM00450">
    <property type="entry name" value="RHOD"/>
    <property type="match status" value="2"/>
</dbReference>
<evidence type="ECO:0000259" key="3">
    <source>
        <dbReference type="PROSITE" id="PS50206"/>
    </source>
</evidence>
<evidence type="ECO:0000313" key="5">
    <source>
        <dbReference type="Proteomes" id="UP001449225"/>
    </source>
</evidence>
<dbReference type="GO" id="GO:0016740">
    <property type="term" value="F:transferase activity"/>
    <property type="evidence" value="ECO:0007669"/>
    <property type="project" value="UniProtKB-KW"/>
</dbReference>
<dbReference type="Gene3D" id="3.40.250.10">
    <property type="entry name" value="Rhodanese-like domain"/>
    <property type="match status" value="2"/>
</dbReference>
<dbReference type="PANTHER" id="PTHR11364">
    <property type="entry name" value="THIOSULFATE SULFERTANSFERASE"/>
    <property type="match status" value="1"/>
</dbReference>
<keyword evidence="5" id="KW-1185">Reference proteome</keyword>
<dbReference type="PANTHER" id="PTHR11364:SF27">
    <property type="entry name" value="SULFURTRANSFERASE"/>
    <property type="match status" value="1"/>
</dbReference>
<keyword evidence="1 4" id="KW-0808">Transferase</keyword>
<organism evidence="4 5">
    <name type="scientific">Neptuniibacter pectenicola</name>
    <dbReference type="NCBI Taxonomy" id="1806669"/>
    <lineage>
        <taxon>Bacteria</taxon>
        <taxon>Pseudomonadati</taxon>
        <taxon>Pseudomonadota</taxon>
        <taxon>Gammaproteobacteria</taxon>
        <taxon>Oceanospirillales</taxon>
        <taxon>Oceanospirillaceae</taxon>
        <taxon>Neptuniibacter</taxon>
    </lineage>
</organism>
<dbReference type="InterPro" id="IPR001763">
    <property type="entry name" value="Rhodanese-like_dom"/>
</dbReference>